<gene>
    <name evidence="9" type="ORF">SAMN02745217_03017</name>
</gene>
<dbReference type="Gene3D" id="2.40.37.10">
    <property type="entry name" value="Lyase, Ornithine Decarboxylase, Chain A, domain 1"/>
    <property type="match status" value="1"/>
</dbReference>
<comment type="similarity">
    <text evidence="5">Belongs to the alanine racemase family.</text>
</comment>
<organism evidence="9 10">
    <name type="scientific">Anaerocolumna xylanovorans DSM 12503</name>
    <dbReference type="NCBI Taxonomy" id="1121345"/>
    <lineage>
        <taxon>Bacteria</taxon>
        <taxon>Bacillati</taxon>
        <taxon>Bacillota</taxon>
        <taxon>Clostridia</taxon>
        <taxon>Lachnospirales</taxon>
        <taxon>Lachnospiraceae</taxon>
        <taxon>Anaerocolumna</taxon>
    </lineage>
</organism>
<name>A0A1M7YET2_9FIRM</name>
<dbReference type="GO" id="GO:0009252">
    <property type="term" value="P:peptidoglycan biosynthetic process"/>
    <property type="evidence" value="ECO:0007669"/>
    <property type="project" value="TreeGrafter"/>
</dbReference>
<dbReference type="EC" id="5.1.1.1" evidence="5"/>
<dbReference type="RefSeq" id="WP_073589686.1">
    <property type="nucleotide sequence ID" value="NZ_FRFD01000009.1"/>
</dbReference>
<dbReference type="FunFam" id="2.40.37.10:FF:000006">
    <property type="entry name" value="Alanine racemase"/>
    <property type="match status" value="1"/>
</dbReference>
<dbReference type="PROSITE" id="PS00395">
    <property type="entry name" value="ALANINE_RACEMASE"/>
    <property type="match status" value="1"/>
</dbReference>
<dbReference type="AlphaFoldDB" id="A0A1M7YET2"/>
<keyword evidence="10" id="KW-1185">Reference proteome</keyword>
<dbReference type="SUPFAM" id="SSF51419">
    <property type="entry name" value="PLP-binding barrel"/>
    <property type="match status" value="1"/>
</dbReference>
<evidence type="ECO:0000256" key="7">
    <source>
        <dbReference type="PIRSR" id="PIRSR600821-52"/>
    </source>
</evidence>
<feature type="active site" description="Proton acceptor; specific for L-alanine" evidence="5">
    <location>
        <position position="281"/>
    </location>
</feature>
<comment type="cofactor">
    <cofactor evidence="2 5 6">
        <name>pyridoxal 5'-phosphate</name>
        <dbReference type="ChEBI" id="CHEBI:597326"/>
    </cofactor>
</comment>
<protein>
    <recommendedName>
        <fullName evidence="5">Alanine racemase</fullName>
        <ecNumber evidence="5">5.1.1.1</ecNumber>
    </recommendedName>
</protein>
<dbReference type="InterPro" id="IPR020622">
    <property type="entry name" value="Ala_racemase_pyridoxalP-BS"/>
</dbReference>
<sequence>MTAGNIDLTSIEEFHSKYYRAAANIDLDAICSNIDNTRKLLDDKTKLMVILKADGYGHGAVPIAKALSDMAVDCFGIAILEEGIELRKAGIDKPLLILGYTPKGQYKKLVEYDITQTIFQYSAAKDLSEEALSQGKTAKIHIKLDTGMSRIGFFDDEESIQEIKEISQLKGIEVEGIFSHFACADETDKTSANRQLKRFLDFIDELKEEGINIPIRHIANSAAIIDIPEARLDMVRSGISTYGLYPSEDVNKDVLELKPAMEIKSHVSYVKEVDAGVGVSYGSTYITGGKTRIATIPVGYGDGYPRQLSSKGRVLIHGMSAPIIGRVCMDQFMVDVTNIPDVNQGDTVTLIGRDKDEFISVEEVANMSYSFNYEFICNVGKRIPRIYYRNNKVWNIGI</sequence>
<dbReference type="OrthoDB" id="9813814at2"/>
<dbReference type="InterPro" id="IPR000821">
    <property type="entry name" value="Ala_racemase"/>
</dbReference>
<evidence type="ECO:0000256" key="6">
    <source>
        <dbReference type="PIRSR" id="PIRSR600821-50"/>
    </source>
</evidence>
<feature type="binding site" evidence="5 7">
    <location>
        <position position="150"/>
    </location>
    <ligand>
        <name>substrate</name>
    </ligand>
</feature>
<dbReference type="EMBL" id="FRFD01000009">
    <property type="protein sequence ID" value="SHO51096.1"/>
    <property type="molecule type" value="Genomic_DNA"/>
</dbReference>
<comment type="function">
    <text evidence="5">Catalyzes the interconversion of L-alanine and D-alanine. May also act on other amino acids.</text>
</comment>
<feature type="modified residue" description="N6-(pyridoxal phosphate)lysine" evidence="5 6">
    <location>
        <position position="52"/>
    </location>
</feature>
<evidence type="ECO:0000259" key="8">
    <source>
        <dbReference type="SMART" id="SM01005"/>
    </source>
</evidence>
<dbReference type="NCBIfam" id="TIGR00492">
    <property type="entry name" value="alr"/>
    <property type="match status" value="1"/>
</dbReference>
<evidence type="ECO:0000256" key="1">
    <source>
        <dbReference type="ARBA" id="ARBA00000316"/>
    </source>
</evidence>
<evidence type="ECO:0000256" key="2">
    <source>
        <dbReference type="ARBA" id="ARBA00001933"/>
    </source>
</evidence>
<feature type="domain" description="Alanine racemase C-terminal" evidence="8">
    <location>
        <begin position="260"/>
        <end position="388"/>
    </location>
</feature>
<dbReference type="PRINTS" id="PR00992">
    <property type="entry name" value="ALARACEMASE"/>
</dbReference>
<dbReference type="CDD" id="cd00430">
    <property type="entry name" value="PLPDE_III_AR"/>
    <property type="match status" value="1"/>
</dbReference>
<proteinExistence type="inferred from homology"/>
<evidence type="ECO:0000256" key="4">
    <source>
        <dbReference type="ARBA" id="ARBA00023235"/>
    </source>
</evidence>
<dbReference type="UniPathway" id="UPA00042">
    <property type="reaction ID" value="UER00497"/>
</dbReference>
<dbReference type="PANTHER" id="PTHR30511">
    <property type="entry name" value="ALANINE RACEMASE"/>
    <property type="match status" value="1"/>
</dbReference>
<dbReference type="InterPro" id="IPR009006">
    <property type="entry name" value="Ala_racemase/Decarboxylase_C"/>
</dbReference>
<dbReference type="GO" id="GO:0030170">
    <property type="term" value="F:pyridoxal phosphate binding"/>
    <property type="evidence" value="ECO:0007669"/>
    <property type="project" value="UniProtKB-UniRule"/>
</dbReference>
<dbReference type="GO" id="GO:0008784">
    <property type="term" value="F:alanine racemase activity"/>
    <property type="evidence" value="ECO:0007669"/>
    <property type="project" value="UniProtKB-UniRule"/>
</dbReference>
<dbReference type="InterPro" id="IPR011079">
    <property type="entry name" value="Ala_racemase_C"/>
</dbReference>
<dbReference type="GO" id="GO:0005829">
    <property type="term" value="C:cytosol"/>
    <property type="evidence" value="ECO:0007669"/>
    <property type="project" value="TreeGrafter"/>
</dbReference>
<dbReference type="STRING" id="1121345.SAMN02745217_03017"/>
<keyword evidence="3 5" id="KW-0663">Pyridoxal phosphate</keyword>
<dbReference type="Pfam" id="PF00842">
    <property type="entry name" value="Ala_racemase_C"/>
    <property type="match status" value="1"/>
</dbReference>
<evidence type="ECO:0000256" key="5">
    <source>
        <dbReference type="HAMAP-Rule" id="MF_01201"/>
    </source>
</evidence>
<dbReference type="Proteomes" id="UP000184612">
    <property type="component" value="Unassembled WGS sequence"/>
</dbReference>
<dbReference type="InterPro" id="IPR029066">
    <property type="entry name" value="PLP-binding_barrel"/>
</dbReference>
<accession>A0A1M7YET2</accession>
<dbReference type="HAMAP" id="MF_01201">
    <property type="entry name" value="Ala_racemase"/>
    <property type="match status" value="1"/>
</dbReference>
<feature type="active site" description="Proton acceptor; specific for D-alanine" evidence="5">
    <location>
        <position position="52"/>
    </location>
</feature>
<reference evidence="9 10" key="1">
    <citation type="submission" date="2016-12" db="EMBL/GenBank/DDBJ databases">
        <authorList>
            <person name="Song W.-J."/>
            <person name="Kurnit D.M."/>
        </authorList>
    </citation>
    <scope>NUCLEOTIDE SEQUENCE [LARGE SCALE GENOMIC DNA]</scope>
    <source>
        <strain evidence="9 10">DSM 12503</strain>
    </source>
</reference>
<dbReference type="SUPFAM" id="SSF50621">
    <property type="entry name" value="Alanine racemase C-terminal domain-like"/>
    <property type="match status" value="1"/>
</dbReference>
<dbReference type="PANTHER" id="PTHR30511:SF0">
    <property type="entry name" value="ALANINE RACEMASE, CATABOLIC-RELATED"/>
    <property type="match status" value="1"/>
</dbReference>
<comment type="catalytic activity">
    <reaction evidence="1 5">
        <text>L-alanine = D-alanine</text>
        <dbReference type="Rhea" id="RHEA:20249"/>
        <dbReference type="ChEBI" id="CHEBI:57416"/>
        <dbReference type="ChEBI" id="CHEBI:57972"/>
        <dbReference type="EC" id="5.1.1.1"/>
    </reaction>
</comment>
<dbReference type="FunFam" id="3.20.20.10:FF:000002">
    <property type="entry name" value="Alanine racemase"/>
    <property type="match status" value="1"/>
</dbReference>
<dbReference type="SMART" id="SM01005">
    <property type="entry name" value="Ala_racemase_C"/>
    <property type="match status" value="1"/>
</dbReference>
<dbReference type="InterPro" id="IPR001608">
    <property type="entry name" value="Ala_racemase_N"/>
</dbReference>
<comment type="pathway">
    <text evidence="5">Amino-acid biosynthesis; D-alanine biosynthesis; D-alanine from L-alanine: step 1/1.</text>
</comment>
<evidence type="ECO:0000313" key="9">
    <source>
        <dbReference type="EMBL" id="SHO51096.1"/>
    </source>
</evidence>
<dbReference type="GO" id="GO:0030632">
    <property type="term" value="P:D-alanine biosynthetic process"/>
    <property type="evidence" value="ECO:0007669"/>
    <property type="project" value="UniProtKB-UniRule"/>
</dbReference>
<dbReference type="Pfam" id="PF01168">
    <property type="entry name" value="Ala_racemase_N"/>
    <property type="match status" value="1"/>
</dbReference>
<evidence type="ECO:0000256" key="3">
    <source>
        <dbReference type="ARBA" id="ARBA00022898"/>
    </source>
</evidence>
<evidence type="ECO:0000313" key="10">
    <source>
        <dbReference type="Proteomes" id="UP000184612"/>
    </source>
</evidence>
<keyword evidence="4 5" id="KW-0413">Isomerase</keyword>
<dbReference type="Gene3D" id="3.20.20.10">
    <property type="entry name" value="Alanine racemase"/>
    <property type="match status" value="1"/>
</dbReference>
<feature type="binding site" evidence="5 7">
    <location>
        <position position="329"/>
    </location>
    <ligand>
        <name>substrate</name>
    </ligand>
</feature>